<comment type="caution">
    <text evidence="3">The sequence shown here is derived from an EMBL/GenBank/DDBJ whole genome shotgun (WGS) entry which is preliminary data.</text>
</comment>
<dbReference type="EMBL" id="BGPR01180975">
    <property type="protein sequence ID" value="GBM62509.1"/>
    <property type="molecule type" value="Genomic_DNA"/>
</dbReference>
<organism evidence="3 5">
    <name type="scientific">Araneus ventricosus</name>
    <name type="common">Orbweaver spider</name>
    <name type="synonym">Epeira ventricosa</name>
    <dbReference type="NCBI Taxonomy" id="182803"/>
    <lineage>
        <taxon>Eukaryota</taxon>
        <taxon>Metazoa</taxon>
        <taxon>Ecdysozoa</taxon>
        <taxon>Arthropoda</taxon>
        <taxon>Chelicerata</taxon>
        <taxon>Arachnida</taxon>
        <taxon>Araneae</taxon>
        <taxon>Araneomorphae</taxon>
        <taxon>Entelegynae</taxon>
        <taxon>Araneoidea</taxon>
        <taxon>Araneidae</taxon>
        <taxon>Araneus</taxon>
    </lineage>
</organism>
<evidence type="ECO:0000313" key="2">
    <source>
        <dbReference type="EMBL" id="GBM62309.1"/>
    </source>
</evidence>
<dbReference type="EMBL" id="BGPR01180895">
    <property type="protein sequence ID" value="GBM62268.1"/>
    <property type="molecule type" value="Genomic_DNA"/>
</dbReference>
<accession>A0A4Y2HB49</accession>
<name>A0A4Y2HB49_ARAVE</name>
<gene>
    <name evidence="2" type="ORF">AVEN_171894_1</name>
    <name evidence="4" type="ORF">AVEN_266236_1</name>
    <name evidence="3" type="ORF">AVEN_610_1</name>
    <name evidence="1" type="ORF">AVEN_94306_1</name>
</gene>
<dbReference type="AlphaFoldDB" id="A0A4Y2HB49"/>
<evidence type="ECO:0000313" key="4">
    <source>
        <dbReference type="EMBL" id="GBM62540.1"/>
    </source>
</evidence>
<evidence type="ECO:0000313" key="3">
    <source>
        <dbReference type="EMBL" id="GBM62509.1"/>
    </source>
</evidence>
<dbReference type="EMBL" id="BGPR01180985">
    <property type="protein sequence ID" value="GBM62540.1"/>
    <property type="molecule type" value="Genomic_DNA"/>
</dbReference>
<protein>
    <submittedName>
        <fullName evidence="3">Uncharacterized protein</fullName>
    </submittedName>
</protein>
<reference evidence="3 5" key="1">
    <citation type="journal article" date="2019" name="Sci. Rep.">
        <title>Orb-weaving spider Araneus ventricosus genome elucidates the spidroin gene catalogue.</title>
        <authorList>
            <person name="Kono N."/>
            <person name="Nakamura H."/>
            <person name="Ohtoshi R."/>
            <person name="Moran D.A.P."/>
            <person name="Shinohara A."/>
            <person name="Yoshida Y."/>
            <person name="Fujiwara M."/>
            <person name="Mori M."/>
            <person name="Tomita M."/>
            <person name="Arakawa K."/>
        </authorList>
    </citation>
    <scope>NUCLEOTIDE SEQUENCE [LARGE SCALE GENOMIC DNA]</scope>
</reference>
<sequence>VPSRPNGCSWRSSRSHSSIFLRPQYLNQRSNMVLVVAVRTLKGSNPFSGSRPWSLRLLLISVSNGSRYPAPPPRCDLTERFI</sequence>
<evidence type="ECO:0000313" key="5">
    <source>
        <dbReference type="Proteomes" id="UP000499080"/>
    </source>
</evidence>
<evidence type="ECO:0000313" key="1">
    <source>
        <dbReference type="EMBL" id="GBM62268.1"/>
    </source>
</evidence>
<keyword evidence="5" id="KW-1185">Reference proteome</keyword>
<dbReference type="EMBL" id="BGPR01180908">
    <property type="protein sequence ID" value="GBM62309.1"/>
    <property type="molecule type" value="Genomic_DNA"/>
</dbReference>
<proteinExistence type="predicted"/>
<feature type="non-terminal residue" evidence="3">
    <location>
        <position position="1"/>
    </location>
</feature>
<dbReference type="Proteomes" id="UP000499080">
    <property type="component" value="Unassembled WGS sequence"/>
</dbReference>
<dbReference type="OrthoDB" id="6469574at2759"/>